<gene>
    <name evidence="3" type="ORF">TrRE_jg11382</name>
</gene>
<dbReference type="OrthoDB" id="10251073at2759"/>
<dbReference type="InterPro" id="IPR019835">
    <property type="entry name" value="SWIB_domain"/>
</dbReference>
<evidence type="ECO:0000313" key="4">
    <source>
        <dbReference type="Proteomes" id="UP001165082"/>
    </source>
</evidence>
<dbReference type="Proteomes" id="UP001165082">
    <property type="component" value="Unassembled WGS sequence"/>
</dbReference>
<keyword evidence="4" id="KW-1185">Reference proteome</keyword>
<reference evidence="3" key="1">
    <citation type="submission" date="2022-07" db="EMBL/GenBank/DDBJ databases">
        <title>Genome analysis of Parmales, a sister group of diatoms, reveals the evolutionary specialization of diatoms from phago-mixotrophs to photoautotrophs.</title>
        <authorList>
            <person name="Ban H."/>
            <person name="Sato S."/>
            <person name="Yoshikawa S."/>
            <person name="Kazumasa Y."/>
            <person name="Nakamura Y."/>
            <person name="Ichinomiya M."/>
            <person name="Saitoh K."/>
            <person name="Sato N."/>
            <person name="Blanc-Mathieu R."/>
            <person name="Endo H."/>
            <person name="Kuwata A."/>
            <person name="Ogata H."/>
        </authorList>
    </citation>
    <scope>NUCLEOTIDE SEQUENCE</scope>
</reference>
<sequence length="215" mass="24217">MSLQDIVLGLLAGVNTDELKFKEFFLKVAAEYEGDLTDRKAEVKQMVIDAITAANEEDSDEEEEEESEDEAPKKKGGGYNKEMKLSPPFAEFLGVPTCSRPQIVKMMWVYIKDKGLQDPKDKRKILLDEAMQAVFKRKTFTMFSMNKFISEHLMQDGEVNDGGGVKKENPDDKRQIICDAKFKAVMGGNETVTMFSMNKHITPHLLGPAGVKKEE</sequence>
<feature type="region of interest" description="Disordered" evidence="1">
    <location>
        <begin position="53"/>
        <end position="80"/>
    </location>
</feature>
<dbReference type="CDD" id="cd10567">
    <property type="entry name" value="SWIB-MDM2_like"/>
    <property type="match status" value="1"/>
</dbReference>
<proteinExistence type="predicted"/>
<dbReference type="Pfam" id="PF02201">
    <property type="entry name" value="SWIB"/>
    <property type="match status" value="2"/>
</dbReference>
<organism evidence="3 4">
    <name type="scientific">Triparma retinervis</name>
    <dbReference type="NCBI Taxonomy" id="2557542"/>
    <lineage>
        <taxon>Eukaryota</taxon>
        <taxon>Sar</taxon>
        <taxon>Stramenopiles</taxon>
        <taxon>Ochrophyta</taxon>
        <taxon>Bolidophyceae</taxon>
        <taxon>Parmales</taxon>
        <taxon>Triparmaceae</taxon>
        <taxon>Triparma</taxon>
    </lineage>
</organism>
<dbReference type="EMBL" id="BRXZ01002109">
    <property type="protein sequence ID" value="GMH54646.1"/>
    <property type="molecule type" value="Genomic_DNA"/>
</dbReference>
<comment type="caution">
    <text evidence="3">The sequence shown here is derived from an EMBL/GenBank/DDBJ whole genome shotgun (WGS) entry which is preliminary data.</text>
</comment>
<evidence type="ECO:0000313" key="3">
    <source>
        <dbReference type="EMBL" id="GMH54646.1"/>
    </source>
</evidence>
<dbReference type="PROSITE" id="PS51925">
    <property type="entry name" value="SWIB_MDM2"/>
    <property type="match status" value="1"/>
</dbReference>
<dbReference type="Gene3D" id="1.10.245.10">
    <property type="entry name" value="SWIB/MDM2 domain"/>
    <property type="match status" value="2"/>
</dbReference>
<dbReference type="PANTHER" id="PTHR13844">
    <property type="entry name" value="SWI/SNF-RELATED MATRIX-ASSOCIATED ACTIN-DEPENDENT REGULATOR OF CHROMATIN SUBFAMILY D"/>
    <property type="match status" value="1"/>
</dbReference>
<dbReference type="SMART" id="SM00151">
    <property type="entry name" value="SWIB"/>
    <property type="match status" value="1"/>
</dbReference>
<accession>A0A9W6ZLX5</accession>
<dbReference type="SUPFAM" id="SSF47592">
    <property type="entry name" value="SWIB/MDM2 domain"/>
    <property type="match status" value="2"/>
</dbReference>
<evidence type="ECO:0000259" key="2">
    <source>
        <dbReference type="PROSITE" id="PS51925"/>
    </source>
</evidence>
<feature type="domain" description="DM2" evidence="2">
    <location>
        <begin position="78"/>
        <end position="155"/>
    </location>
</feature>
<evidence type="ECO:0000256" key="1">
    <source>
        <dbReference type="SAM" id="MobiDB-lite"/>
    </source>
</evidence>
<dbReference type="AlphaFoldDB" id="A0A9W6ZLX5"/>
<protein>
    <recommendedName>
        <fullName evidence="2">DM2 domain-containing protein</fullName>
    </recommendedName>
</protein>
<dbReference type="InterPro" id="IPR003121">
    <property type="entry name" value="SWIB_MDM2_domain"/>
</dbReference>
<feature type="compositionally biased region" description="Acidic residues" evidence="1">
    <location>
        <begin position="55"/>
        <end position="69"/>
    </location>
</feature>
<dbReference type="InterPro" id="IPR036885">
    <property type="entry name" value="SWIB_MDM2_dom_sf"/>
</dbReference>
<name>A0A9W6ZLX5_9STRA</name>